<keyword evidence="4" id="KW-1185">Reference proteome</keyword>
<dbReference type="InterPro" id="IPR013766">
    <property type="entry name" value="Thioredoxin_domain"/>
</dbReference>
<keyword evidence="1" id="KW-0677">Repeat</keyword>
<dbReference type="Proteomes" id="UP001519460">
    <property type="component" value="Unassembled WGS sequence"/>
</dbReference>
<sequence>MALADDFLADLADFDEVLASKESKEARRECILQRFSKLDKQNSFRVPDFDEGLDWLNVSEPLTFSSKESLRGKVVVLDFFTYCCVNCLHVLPDLHQLEQHHSVEEGLVVVGVHSAKFLNEKVTANILSAVLRYDITHPVVNDSETHLWQQMSIMCWPTFVIVGPQGQVLYYIVGEGHSDTLFEFVELALEYYQDQGQISSHSLPINLEKQRQREAALHFPGKVHIVSQLNQLAVADTGHHRILLLDRTTGVVQAVIGGKEKGFHDGSFEEARFSSPQSIASLGNVLFVADTENHVLRKVDLSTGFVTTLAGTGQQGDDKQGGELGIQQPLSTPWDVVVGTSPGGEKDTVVYIAMAGTHQIWAYCLKDVTFWKNKKYQAGTCVAVVGSGNEENRNNSYPDKASFAQPSGLAVGQDGIFVADSESSTVRMISMKDGSVKGLIGGDRDPRNLFAYGDKEGVGYDVRLQHPLAVSLMTTDGPLLVADSYNHKIKSVDIRKKECVTVIGTSTPGNTAGDLSTAQLNEPGGLCVEEGAQLVYIADTNNHSIKVLDWKSKTVTELPVVFGESKVDKGQTKLDVAALSQGEHLPEVSVRPGGQLTLDLKLQLAPTLHGNQEAPSGWKLTAADTSGQSILLSLPETCTKGTLSVNSQHSQQRLTSLQLPKDTSVSSLTLVVTCQVFVCHPDDTCTQQRRQFVQRVNVKADADLERIATLVMDVK</sequence>
<accession>A0ABD0KFP0</accession>
<dbReference type="Pfam" id="PF01436">
    <property type="entry name" value="NHL"/>
    <property type="match status" value="1"/>
</dbReference>
<dbReference type="SUPFAM" id="SSF101898">
    <property type="entry name" value="NHL repeat"/>
    <property type="match status" value="1"/>
</dbReference>
<dbReference type="InterPro" id="IPR012336">
    <property type="entry name" value="Thioredoxin-like_fold"/>
</dbReference>
<evidence type="ECO:0000259" key="2">
    <source>
        <dbReference type="PROSITE" id="PS51352"/>
    </source>
</evidence>
<dbReference type="SUPFAM" id="SSF52833">
    <property type="entry name" value="Thioredoxin-like"/>
    <property type="match status" value="1"/>
</dbReference>
<dbReference type="Gene3D" id="2.120.10.30">
    <property type="entry name" value="TolB, C-terminal domain"/>
    <property type="match status" value="3"/>
</dbReference>
<name>A0ABD0KFP0_9CAEN</name>
<comment type="caution">
    <text evidence="3">The sequence shown here is derived from an EMBL/GenBank/DDBJ whole genome shotgun (WGS) entry which is preliminary data.</text>
</comment>
<dbReference type="PANTHER" id="PTHR46388">
    <property type="entry name" value="NHL REPEAT-CONTAINING PROTEIN 2"/>
    <property type="match status" value="1"/>
</dbReference>
<evidence type="ECO:0000256" key="1">
    <source>
        <dbReference type="ARBA" id="ARBA00022737"/>
    </source>
</evidence>
<dbReference type="PANTHER" id="PTHR46388:SF2">
    <property type="entry name" value="NHL REPEAT-CONTAINING PROTEIN 2"/>
    <property type="match status" value="1"/>
</dbReference>
<dbReference type="AlphaFoldDB" id="A0ABD0KFP0"/>
<proteinExistence type="predicted"/>
<organism evidence="3 4">
    <name type="scientific">Batillaria attramentaria</name>
    <dbReference type="NCBI Taxonomy" id="370345"/>
    <lineage>
        <taxon>Eukaryota</taxon>
        <taxon>Metazoa</taxon>
        <taxon>Spiralia</taxon>
        <taxon>Lophotrochozoa</taxon>
        <taxon>Mollusca</taxon>
        <taxon>Gastropoda</taxon>
        <taxon>Caenogastropoda</taxon>
        <taxon>Sorbeoconcha</taxon>
        <taxon>Cerithioidea</taxon>
        <taxon>Batillariidae</taxon>
        <taxon>Batillaria</taxon>
    </lineage>
</organism>
<dbReference type="InterPro" id="IPR036249">
    <property type="entry name" value="Thioredoxin-like_sf"/>
</dbReference>
<gene>
    <name evidence="3" type="ORF">BaRGS_00022861</name>
</gene>
<dbReference type="EMBL" id="JACVVK020000187">
    <property type="protein sequence ID" value="KAK7485866.1"/>
    <property type="molecule type" value="Genomic_DNA"/>
</dbReference>
<reference evidence="3 4" key="1">
    <citation type="journal article" date="2023" name="Sci. Data">
        <title>Genome assembly of the Korean intertidal mud-creeper Batillaria attramentaria.</title>
        <authorList>
            <person name="Patra A.K."/>
            <person name="Ho P.T."/>
            <person name="Jun S."/>
            <person name="Lee S.J."/>
            <person name="Kim Y."/>
            <person name="Won Y.J."/>
        </authorList>
    </citation>
    <scope>NUCLEOTIDE SEQUENCE [LARGE SCALE GENOMIC DNA]</scope>
    <source>
        <strain evidence="3">Wonlab-2016</strain>
    </source>
</reference>
<evidence type="ECO:0000313" key="4">
    <source>
        <dbReference type="Proteomes" id="UP001519460"/>
    </source>
</evidence>
<dbReference type="Gene3D" id="3.40.30.10">
    <property type="entry name" value="Glutaredoxin"/>
    <property type="match status" value="1"/>
</dbReference>
<dbReference type="CDD" id="cd14951">
    <property type="entry name" value="NHL-2_like"/>
    <property type="match status" value="1"/>
</dbReference>
<dbReference type="InterPro" id="IPR001258">
    <property type="entry name" value="NHL_repeat"/>
</dbReference>
<dbReference type="InterPro" id="IPR045302">
    <property type="entry name" value="NHL2_NHL_rpt_dom"/>
</dbReference>
<feature type="domain" description="Thioredoxin" evidence="2">
    <location>
        <begin position="35"/>
        <end position="190"/>
    </location>
</feature>
<dbReference type="Pfam" id="PF13905">
    <property type="entry name" value="Thioredoxin_8"/>
    <property type="match status" value="1"/>
</dbReference>
<dbReference type="PROSITE" id="PS51352">
    <property type="entry name" value="THIOREDOXIN_2"/>
    <property type="match status" value="1"/>
</dbReference>
<protein>
    <recommendedName>
        <fullName evidence="2">Thioredoxin domain-containing protein</fullName>
    </recommendedName>
</protein>
<dbReference type="InterPro" id="IPR011042">
    <property type="entry name" value="6-blade_b-propeller_TolB-like"/>
</dbReference>
<evidence type="ECO:0000313" key="3">
    <source>
        <dbReference type="EMBL" id="KAK7485866.1"/>
    </source>
</evidence>